<dbReference type="AlphaFoldDB" id="A0A8D5A3I0"/>
<organism evidence="9 10">
    <name type="scientific">Dialister hominis</name>
    <dbReference type="NCBI Taxonomy" id="2582419"/>
    <lineage>
        <taxon>Bacteria</taxon>
        <taxon>Bacillati</taxon>
        <taxon>Bacillota</taxon>
        <taxon>Negativicutes</taxon>
        <taxon>Veillonellales</taxon>
        <taxon>Veillonellaceae</taxon>
        <taxon>Dialister</taxon>
    </lineage>
</organism>
<evidence type="ECO:0000256" key="5">
    <source>
        <dbReference type="ARBA" id="ARBA00022692"/>
    </source>
</evidence>
<sequence>MDAILQGLSGIFEVAVIAGLGFFLSRMGFFWESAGKDLTKFTMSVALPPLMIYSLYSNFTHDQLIETAPDMLLPFASIFVAYLAGRVLAKVLNITKSRRGVFTCTCCIANAIFIGLPVNMALFGEASVPSCMLYYIANTAMFWFLGAYLIVKDAGGDHKFTVKEMLLKLRTPPLMGFITGVLLILLNIPLPHFLLTACHYVGNIATPMALIVIGIQMAHIPFSEIRLDRDLVGAMFGRFVLSPLCLFILLPFIPVSAMSAKVFLMQAGMPAMTNMTILANSVGADADYSTMINCVSLMLGIFFIPFYMYLLS</sequence>
<feature type="transmembrane region" description="Helical" evidence="8">
    <location>
        <begin position="172"/>
        <end position="194"/>
    </location>
</feature>
<keyword evidence="3" id="KW-0813">Transport</keyword>
<feature type="transmembrane region" description="Helical" evidence="8">
    <location>
        <begin position="101"/>
        <end position="120"/>
    </location>
</feature>
<name>A0A8D5A3I0_9FIRM</name>
<keyword evidence="7 8" id="KW-0472">Membrane</keyword>
<evidence type="ECO:0000313" key="9">
    <source>
        <dbReference type="EMBL" id="BBK25776.1"/>
    </source>
</evidence>
<keyword evidence="6 8" id="KW-1133">Transmembrane helix</keyword>
<feature type="transmembrane region" description="Helical" evidence="8">
    <location>
        <begin position="239"/>
        <end position="268"/>
    </location>
</feature>
<dbReference type="InterPro" id="IPR038770">
    <property type="entry name" value="Na+/solute_symporter_sf"/>
</dbReference>
<comment type="similarity">
    <text evidence="2">Belongs to the auxin efflux carrier (TC 2.A.69) family.</text>
</comment>
<dbReference type="EMBL" id="AP019697">
    <property type="protein sequence ID" value="BBK25776.1"/>
    <property type="molecule type" value="Genomic_DNA"/>
</dbReference>
<protein>
    <submittedName>
        <fullName evidence="9">Malate transporter</fullName>
    </submittedName>
</protein>
<comment type="subcellular location">
    <subcellularLocation>
        <location evidence="1">Cell membrane</location>
        <topology evidence="1">Multi-pass membrane protein</topology>
    </subcellularLocation>
</comment>
<dbReference type="InterPro" id="IPR004776">
    <property type="entry name" value="Mem_transp_PIN-like"/>
</dbReference>
<evidence type="ECO:0000256" key="1">
    <source>
        <dbReference type="ARBA" id="ARBA00004651"/>
    </source>
</evidence>
<evidence type="ECO:0000256" key="8">
    <source>
        <dbReference type="SAM" id="Phobius"/>
    </source>
</evidence>
<accession>A0A8D5A3I0</accession>
<evidence type="ECO:0000256" key="4">
    <source>
        <dbReference type="ARBA" id="ARBA00022475"/>
    </source>
</evidence>
<evidence type="ECO:0000256" key="2">
    <source>
        <dbReference type="ARBA" id="ARBA00010145"/>
    </source>
</evidence>
<feature type="transmembrane region" description="Helical" evidence="8">
    <location>
        <begin position="200"/>
        <end position="218"/>
    </location>
</feature>
<gene>
    <name evidence="9" type="primary">mleP1</name>
    <name evidence="9" type="ORF">Dia5BBH33_17110</name>
</gene>
<evidence type="ECO:0000313" key="10">
    <source>
        <dbReference type="Proteomes" id="UP000320585"/>
    </source>
</evidence>
<evidence type="ECO:0000256" key="3">
    <source>
        <dbReference type="ARBA" id="ARBA00022448"/>
    </source>
</evidence>
<feature type="transmembrane region" description="Helical" evidence="8">
    <location>
        <begin position="71"/>
        <end position="89"/>
    </location>
</feature>
<dbReference type="Gene3D" id="1.20.1530.20">
    <property type="match status" value="1"/>
</dbReference>
<evidence type="ECO:0000256" key="7">
    <source>
        <dbReference type="ARBA" id="ARBA00023136"/>
    </source>
</evidence>
<keyword evidence="5 8" id="KW-0812">Transmembrane</keyword>
<keyword evidence="4" id="KW-1003">Cell membrane</keyword>
<reference evidence="10" key="1">
    <citation type="submission" date="2019-05" db="EMBL/GenBank/DDBJ databases">
        <title>Complete genome sequencing of Dialister sp. strain 5BBH33.</title>
        <authorList>
            <person name="Sakamoto M."/>
            <person name="Murakami T."/>
            <person name="Mori H."/>
        </authorList>
    </citation>
    <scope>NUCLEOTIDE SEQUENCE [LARGE SCALE GENOMIC DNA]</scope>
    <source>
        <strain evidence="10">5BBH33</strain>
    </source>
</reference>
<dbReference type="Pfam" id="PF03547">
    <property type="entry name" value="Mem_trans"/>
    <property type="match status" value="1"/>
</dbReference>
<dbReference type="OrthoDB" id="9798064at2"/>
<evidence type="ECO:0000256" key="6">
    <source>
        <dbReference type="ARBA" id="ARBA00022989"/>
    </source>
</evidence>
<keyword evidence="10" id="KW-1185">Reference proteome</keyword>
<dbReference type="PANTHER" id="PTHR36838:SF1">
    <property type="entry name" value="SLR1864 PROTEIN"/>
    <property type="match status" value="1"/>
</dbReference>
<dbReference type="KEGG" id="dho:Dia5BBH33_17110"/>
<feature type="transmembrane region" description="Helical" evidence="8">
    <location>
        <begin position="6"/>
        <end position="29"/>
    </location>
</feature>
<proteinExistence type="inferred from homology"/>
<feature type="transmembrane region" description="Helical" evidence="8">
    <location>
        <begin position="288"/>
        <end position="310"/>
    </location>
</feature>
<dbReference type="PANTHER" id="PTHR36838">
    <property type="entry name" value="AUXIN EFFLUX CARRIER FAMILY PROTEIN"/>
    <property type="match status" value="1"/>
</dbReference>
<dbReference type="Proteomes" id="UP000320585">
    <property type="component" value="Chromosome"/>
</dbReference>
<dbReference type="GO" id="GO:0055085">
    <property type="term" value="P:transmembrane transport"/>
    <property type="evidence" value="ECO:0007669"/>
    <property type="project" value="InterPro"/>
</dbReference>
<feature type="transmembrane region" description="Helical" evidence="8">
    <location>
        <begin position="132"/>
        <end position="151"/>
    </location>
</feature>
<dbReference type="GO" id="GO:0005886">
    <property type="term" value="C:plasma membrane"/>
    <property type="evidence" value="ECO:0007669"/>
    <property type="project" value="UniProtKB-SubCell"/>
</dbReference>